<evidence type="ECO:0000313" key="2">
    <source>
        <dbReference type="Proteomes" id="UP000240971"/>
    </source>
</evidence>
<organism evidence="1 2">
    <name type="scientific">Chitinophaga niastensis</name>
    <dbReference type="NCBI Taxonomy" id="536980"/>
    <lineage>
        <taxon>Bacteria</taxon>
        <taxon>Pseudomonadati</taxon>
        <taxon>Bacteroidota</taxon>
        <taxon>Chitinophagia</taxon>
        <taxon>Chitinophagales</taxon>
        <taxon>Chitinophagaceae</taxon>
        <taxon>Chitinophaga</taxon>
    </lineage>
</organism>
<proteinExistence type="predicted"/>
<comment type="caution">
    <text evidence="1">The sequence shown here is derived from an EMBL/GenBank/DDBJ whole genome shotgun (WGS) entry which is preliminary data.</text>
</comment>
<dbReference type="OrthoDB" id="328886at2"/>
<dbReference type="RefSeq" id="WP_106530485.1">
    <property type="nucleotide sequence ID" value="NZ_PYAW01000006.1"/>
</dbReference>
<dbReference type="AlphaFoldDB" id="A0A2P8HD95"/>
<keyword evidence="2" id="KW-1185">Reference proteome</keyword>
<gene>
    <name evidence="1" type="ORF">CLV51_10655</name>
</gene>
<protein>
    <submittedName>
        <fullName evidence="1">Uncharacterized protein</fullName>
    </submittedName>
</protein>
<sequence>MEKYSLDKDIKVFYVTATSFPEGIPAAFQQLHSLLPTTNGREFFGISYPNPKGEIIYKAAAAESFPGEGEKYGCETFLIKKGDFMSERLKDWRTDEMMVGQTFQKLLSHPDLNRNGYCLEMFLNNDKDMLCLVPLV</sequence>
<dbReference type="Proteomes" id="UP000240971">
    <property type="component" value="Unassembled WGS sequence"/>
</dbReference>
<name>A0A2P8HD95_CHINA</name>
<dbReference type="EMBL" id="PYAW01000006">
    <property type="protein sequence ID" value="PSL44190.1"/>
    <property type="molecule type" value="Genomic_DNA"/>
</dbReference>
<accession>A0A2P8HD95</accession>
<evidence type="ECO:0000313" key="1">
    <source>
        <dbReference type="EMBL" id="PSL44190.1"/>
    </source>
</evidence>
<reference evidence="1 2" key="1">
    <citation type="submission" date="2018-03" db="EMBL/GenBank/DDBJ databases">
        <title>Genomic Encyclopedia of Archaeal and Bacterial Type Strains, Phase II (KMG-II): from individual species to whole genera.</title>
        <authorList>
            <person name="Goeker M."/>
        </authorList>
    </citation>
    <scope>NUCLEOTIDE SEQUENCE [LARGE SCALE GENOMIC DNA]</scope>
    <source>
        <strain evidence="1 2">DSM 24859</strain>
    </source>
</reference>